<dbReference type="InterPro" id="IPR021881">
    <property type="entry name" value="NACK_C"/>
</dbReference>
<dbReference type="GO" id="GO:0005874">
    <property type="term" value="C:microtubule"/>
    <property type="evidence" value="ECO:0007669"/>
    <property type="project" value="UniProtKB-KW"/>
</dbReference>
<accession>A0A5C7HKW0</accession>
<evidence type="ECO:0000259" key="3">
    <source>
        <dbReference type="Pfam" id="PF11995"/>
    </source>
</evidence>
<evidence type="ECO:0000313" key="5">
    <source>
        <dbReference type="Proteomes" id="UP000323000"/>
    </source>
</evidence>
<protein>
    <recommendedName>
        <fullName evidence="3">NPK1-activating kinesin-like protein C-terminal domain-containing protein</fullName>
    </recommendedName>
</protein>
<evidence type="ECO:0000256" key="1">
    <source>
        <dbReference type="ARBA" id="ARBA00022701"/>
    </source>
</evidence>
<dbReference type="EMBL" id="VAHF01000007">
    <property type="protein sequence ID" value="TXG57459.1"/>
    <property type="molecule type" value="Genomic_DNA"/>
</dbReference>
<dbReference type="Proteomes" id="UP000323000">
    <property type="component" value="Chromosome 7"/>
</dbReference>
<keyword evidence="5" id="KW-1185">Reference proteome</keyword>
<dbReference type="Pfam" id="PF11995">
    <property type="entry name" value="DUF3490"/>
    <property type="match status" value="1"/>
</dbReference>
<organism evidence="4 5">
    <name type="scientific">Acer yangbiense</name>
    <dbReference type="NCBI Taxonomy" id="1000413"/>
    <lineage>
        <taxon>Eukaryota</taxon>
        <taxon>Viridiplantae</taxon>
        <taxon>Streptophyta</taxon>
        <taxon>Embryophyta</taxon>
        <taxon>Tracheophyta</taxon>
        <taxon>Spermatophyta</taxon>
        <taxon>Magnoliopsida</taxon>
        <taxon>eudicotyledons</taxon>
        <taxon>Gunneridae</taxon>
        <taxon>Pentapetalae</taxon>
        <taxon>rosids</taxon>
        <taxon>malvids</taxon>
        <taxon>Sapindales</taxon>
        <taxon>Sapindaceae</taxon>
        <taxon>Hippocastanoideae</taxon>
        <taxon>Acereae</taxon>
        <taxon>Acer</taxon>
    </lineage>
</organism>
<reference evidence="5" key="1">
    <citation type="journal article" date="2019" name="Gigascience">
        <title>De novo genome assembly of the endangered Acer yangbiense, a plant species with extremely small populations endemic to Yunnan Province, China.</title>
        <authorList>
            <person name="Yang J."/>
            <person name="Wariss H.M."/>
            <person name="Tao L."/>
            <person name="Zhang R."/>
            <person name="Yun Q."/>
            <person name="Hollingsworth P."/>
            <person name="Dao Z."/>
            <person name="Luo G."/>
            <person name="Guo H."/>
            <person name="Ma Y."/>
            <person name="Sun W."/>
        </authorList>
    </citation>
    <scope>NUCLEOTIDE SEQUENCE [LARGE SCALE GENOMIC DNA]</scope>
    <source>
        <strain evidence="5">cv. Malutang</strain>
    </source>
</reference>
<sequence>MEMRSVQSVPEEVEVGSVIAPNRSVSANLKEEITRLHSQGSTIANLEEQLESVQKSIDKPVMSLPSNNQHPDTEAIPKAKNQSKKRKLLPLASSNVVNRQNFIKSPCSPLSTSRQILDSEIGNRAPENDYNMHPVKLCQSLRVKKVEMSHQRKPLQALDAQVRTKRMRGEIAIPEAATCLPGMILLLSSKYQTHVLEMEANEAAGYSLEDDEIAIEPEEPQVSWHITFREQRQQIIELWDVCHVSINQRTQFYLLFKGDPAD</sequence>
<evidence type="ECO:0000313" key="4">
    <source>
        <dbReference type="EMBL" id="TXG57459.1"/>
    </source>
</evidence>
<feature type="domain" description="NPK1-activating kinesin-like protein C-terminal" evidence="3">
    <location>
        <begin position="228"/>
        <end position="262"/>
    </location>
</feature>
<feature type="region of interest" description="Disordered" evidence="2">
    <location>
        <begin position="60"/>
        <end position="85"/>
    </location>
</feature>
<name>A0A5C7HKW0_9ROSI</name>
<dbReference type="AlphaFoldDB" id="A0A5C7HKW0"/>
<evidence type="ECO:0000256" key="2">
    <source>
        <dbReference type="SAM" id="MobiDB-lite"/>
    </source>
</evidence>
<gene>
    <name evidence="4" type="ORF">EZV62_015288</name>
</gene>
<proteinExistence type="predicted"/>
<keyword evidence="1" id="KW-0493">Microtubule</keyword>
<comment type="caution">
    <text evidence="4">The sequence shown here is derived from an EMBL/GenBank/DDBJ whole genome shotgun (WGS) entry which is preliminary data.</text>
</comment>